<evidence type="ECO:0000256" key="2">
    <source>
        <dbReference type="ARBA" id="ARBA00012438"/>
    </source>
</evidence>
<proteinExistence type="predicted"/>
<feature type="domain" description="Signal transduction histidine kinase subgroup 3 dimerisation and phosphoacceptor" evidence="10">
    <location>
        <begin position="215"/>
        <end position="280"/>
    </location>
</feature>
<accession>A0ABU2CT53</accession>
<evidence type="ECO:0000256" key="6">
    <source>
        <dbReference type="ARBA" id="ARBA00022777"/>
    </source>
</evidence>
<keyword evidence="7" id="KW-0067">ATP-binding</keyword>
<keyword evidence="9" id="KW-1133">Transmembrane helix</keyword>
<dbReference type="PANTHER" id="PTHR24421:SF10">
    <property type="entry name" value="NITRATE_NITRITE SENSOR PROTEIN NARQ"/>
    <property type="match status" value="1"/>
</dbReference>
<keyword evidence="9" id="KW-0472">Membrane</keyword>
<dbReference type="EMBL" id="JAVDYE010000001">
    <property type="protein sequence ID" value="MDR7384528.1"/>
    <property type="molecule type" value="Genomic_DNA"/>
</dbReference>
<reference evidence="11 12" key="1">
    <citation type="submission" date="2023-07" db="EMBL/GenBank/DDBJ databases">
        <title>Sequencing the genomes of 1000 actinobacteria strains.</title>
        <authorList>
            <person name="Klenk H.-P."/>
        </authorList>
    </citation>
    <scope>NUCLEOTIDE SEQUENCE [LARGE SCALE GENOMIC DNA]</scope>
    <source>
        <strain evidence="11 12">DSM 45554</strain>
    </source>
</reference>
<dbReference type="RefSeq" id="WP_274992906.1">
    <property type="nucleotide sequence ID" value="NZ_JAJQQP010000003.1"/>
</dbReference>
<dbReference type="GO" id="GO:0004673">
    <property type="term" value="F:protein histidine kinase activity"/>
    <property type="evidence" value="ECO:0007669"/>
    <property type="project" value="UniProtKB-EC"/>
</dbReference>
<comment type="caution">
    <text evidence="11">The sequence shown here is derived from an EMBL/GenBank/DDBJ whole genome shotgun (WGS) entry which is preliminary data.</text>
</comment>
<dbReference type="EC" id="2.7.13.3" evidence="2"/>
<dbReference type="Proteomes" id="UP001183585">
    <property type="component" value="Unassembled WGS sequence"/>
</dbReference>
<evidence type="ECO:0000256" key="4">
    <source>
        <dbReference type="ARBA" id="ARBA00022679"/>
    </source>
</evidence>
<evidence type="ECO:0000256" key="3">
    <source>
        <dbReference type="ARBA" id="ARBA00022553"/>
    </source>
</evidence>
<organism evidence="11 12">
    <name type="scientific">Promicromonospora iranensis</name>
    <dbReference type="NCBI Taxonomy" id="1105144"/>
    <lineage>
        <taxon>Bacteria</taxon>
        <taxon>Bacillati</taxon>
        <taxon>Actinomycetota</taxon>
        <taxon>Actinomycetes</taxon>
        <taxon>Micrococcales</taxon>
        <taxon>Promicromonosporaceae</taxon>
        <taxon>Promicromonospora</taxon>
    </lineage>
</organism>
<protein>
    <recommendedName>
        <fullName evidence="2">histidine kinase</fullName>
        <ecNumber evidence="2">2.7.13.3</ecNumber>
    </recommendedName>
</protein>
<evidence type="ECO:0000313" key="11">
    <source>
        <dbReference type="EMBL" id="MDR7384528.1"/>
    </source>
</evidence>
<dbReference type="PANTHER" id="PTHR24421">
    <property type="entry name" value="NITRATE/NITRITE SENSOR PROTEIN NARX-RELATED"/>
    <property type="match status" value="1"/>
</dbReference>
<dbReference type="SUPFAM" id="SSF55874">
    <property type="entry name" value="ATPase domain of HSP90 chaperone/DNA topoisomerase II/histidine kinase"/>
    <property type="match status" value="1"/>
</dbReference>
<gene>
    <name evidence="11" type="ORF">J2S48_004043</name>
</gene>
<keyword evidence="3" id="KW-0597">Phosphoprotein</keyword>
<feature type="transmembrane region" description="Helical" evidence="9">
    <location>
        <begin position="61"/>
        <end position="83"/>
    </location>
</feature>
<feature type="transmembrane region" description="Helical" evidence="9">
    <location>
        <begin position="104"/>
        <end position="129"/>
    </location>
</feature>
<evidence type="ECO:0000256" key="1">
    <source>
        <dbReference type="ARBA" id="ARBA00000085"/>
    </source>
</evidence>
<comment type="catalytic activity">
    <reaction evidence="1">
        <text>ATP + protein L-histidine = ADP + protein N-phospho-L-histidine.</text>
        <dbReference type="EC" id="2.7.13.3"/>
    </reaction>
</comment>
<keyword evidence="9" id="KW-0812">Transmembrane</keyword>
<dbReference type="Gene3D" id="1.20.5.1930">
    <property type="match status" value="1"/>
</dbReference>
<evidence type="ECO:0000256" key="8">
    <source>
        <dbReference type="ARBA" id="ARBA00023012"/>
    </source>
</evidence>
<dbReference type="Gene3D" id="3.30.565.10">
    <property type="entry name" value="Histidine kinase-like ATPase, C-terminal domain"/>
    <property type="match status" value="1"/>
</dbReference>
<keyword evidence="6 11" id="KW-0418">Kinase</keyword>
<keyword evidence="12" id="KW-1185">Reference proteome</keyword>
<feature type="transmembrane region" description="Helical" evidence="9">
    <location>
        <begin position="173"/>
        <end position="194"/>
    </location>
</feature>
<dbReference type="Pfam" id="PF07730">
    <property type="entry name" value="HisKA_3"/>
    <property type="match status" value="1"/>
</dbReference>
<keyword evidence="5" id="KW-0547">Nucleotide-binding</keyword>
<sequence>MSRLPESAAPEPAASDVRSTALRLTRSINVTWWYVAVSVVFFEGTVVLLAVAAVAETDAGTVAAGTVGISALLWWLATLVPLLDYRHRSVDAPLMIWRRHLTPLLIGVVFGLTAGLVTETWVVSLAPVLQVAMLLNWPPGVRFRLVLVVTVLLVALAVIDFRAHVADDSTASWIQLAVFAVILPVVTVSSLWWWDVLVALDKARASEAKLAATQERLRLATDVHDLQGHHLQVIALQLELAERLMPRDPEAGMEQLRAARASVDGARQGTRDLATRFRSVPLRDELANAVDLLRAAGTKAEATVDPDASLAPASALGPVVRETTTNVLRHGGGRWARLSLTRTDGAWRYEIANDVPDVPDVPDLPGGAGGAGLEGIARRAAEADGDLEVRREGETFTVVVTVPAEDRPAHEAPAEEEVAG</sequence>
<dbReference type="InterPro" id="IPR011712">
    <property type="entry name" value="Sig_transdc_His_kin_sub3_dim/P"/>
</dbReference>
<evidence type="ECO:0000259" key="10">
    <source>
        <dbReference type="Pfam" id="PF07730"/>
    </source>
</evidence>
<evidence type="ECO:0000256" key="7">
    <source>
        <dbReference type="ARBA" id="ARBA00022840"/>
    </source>
</evidence>
<evidence type="ECO:0000256" key="9">
    <source>
        <dbReference type="SAM" id="Phobius"/>
    </source>
</evidence>
<dbReference type="InterPro" id="IPR036890">
    <property type="entry name" value="HATPase_C_sf"/>
</dbReference>
<keyword evidence="4 11" id="KW-0808">Transferase</keyword>
<dbReference type="InterPro" id="IPR050482">
    <property type="entry name" value="Sensor_HK_TwoCompSys"/>
</dbReference>
<evidence type="ECO:0000313" key="12">
    <source>
        <dbReference type="Proteomes" id="UP001183585"/>
    </source>
</evidence>
<keyword evidence="8" id="KW-0902">Two-component regulatory system</keyword>
<feature type="transmembrane region" description="Helical" evidence="9">
    <location>
        <begin position="32"/>
        <end position="55"/>
    </location>
</feature>
<feature type="transmembrane region" description="Helical" evidence="9">
    <location>
        <begin position="141"/>
        <end position="161"/>
    </location>
</feature>
<name>A0ABU2CT53_9MICO</name>
<evidence type="ECO:0000256" key="5">
    <source>
        <dbReference type="ARBA" id="ARBA00022741"/>
    </source>
</evidence>